<evidence type="ECO:0000256" key="3">
    <source>
        <dbReference type="ARBA" id="ARBA00022833"/>
    </source>
</evidence>
<name>A0ABR4BDY7_9LECA</name>
<keyword evidence="5" id="KW-1185">Reference proteome</keyword>
<gene>
    <name evidence="4" type="ORF">ABVK25_003703</name>
</gene>
<dbReference type="SUPFAM" id="SSF57850">
    <property type="entry name" value="RING/U-box"/>
    <property type="match status" value="1"/>
</dbReference>
<accession>A0ABR4BDY7</accession>
<proteinExistence type="predicted"/>
<dbReference type="EMBL" id="JBHFEH010000009">
    <property type="protein sequence ID" value="KAL2056060.1"/>
    <property type="molecule type" value="Genomic_DNA"/>
</dbReference>
<dbReference type="Proteomes" id="UP001590951">
    <property type="component" value="Unassembled WGS sequence"/>
</dbReference>
<protein>
    <recommendedName>
        <fullName evidence="6">RING-type domain-containing protein</fullName>
    </recommendedName>
</protein>
<dbReference type="PROSITE" id="PS00518">
    <property type="entry name" value="ZF_RING_1"/>
    <property type="match status" value="1"/>
</dbReference>
<sequence>MEHGPLDPASQSPSGPNTEEAFTFSQVLGETKCAKRSCQVDSLEEGKGLTSGLMIGCSHLICRDCLGKHAGLNMGGTLTCPFCPKVASFSSTPLTDADGPEIITPSSLMLEDTEDSANRGSTKLDFLVKDILARQNDGK</sequence>
<evidence type="ECO:0008006" key="6">
    <source>
        <dbReference type="Google" id="ProtNLM"/>
    </source>
</evidence>
<dbReference type="InterPro" id="IPR017907">
    <property type="entry name" value="Znf_RING_CS"/>
</dbReference>
<evidence type="ECO:0000256" key="1">
    <source>
        <dbReference type="ARBA" id="ARBA00022723"/>
    </source>
</evidence>
<organism evidence="4 5">
    <name type="scientific">Lepraria finkii</name>
    <dbReference type="NCBI Taxonomy" id="1340010"/>
    <lineage>
        <taxon>Eukaryota</taxon>
        <taxon>Fungi</taxon>
        <taxon>Dikarya</taxon>
        <taxon>Ascomycota</taxon>
        <taxon>Pezizomycotina</taxon>
        <taxon>Lecanoromycetes</taxon>
        <taxon>OSLEUM clade</taxon>
        <taxon>Lecanoromycetidae</taxon>
        <taxon>Lecanorales</taxon>
        <taxon>Lecanorineae</taxon>
        <taxon>Stereocaulaceae</taxon>
        <taxon>Lepraria</taxon>
    </lineage>
</organism>
<dbReference type="Gene3D" id="3.30.40.10">
    <property type="entry name" value="Zinc/RING finger domain, C3HC4 (zinc finger)"/>
    <property type="match status" value="1"/>
</dbReference>
<comment type="caution">
    <text evidence="4">The sequence shown here is derived from an EMBL/GenBank/DDBJ whole genome shotgun (WGS) entry which is preliminary data.</text>
</comment>
<keyword evidence="2" id="KW-0863">Zinc-finger</keyword>
<dbReference type="InterPro" id="IPR013083">
    <property type="entry name" value="Znf_RING/FYVE/PHD"/>
</dbReference>
<evidence type="ECO:0000313" key="4">
    <source>
        <dbReference type="EMBL" id="KAL2056060.1"/>
    </source>
</evidence>
<keyword evidence="3" id="KW-0862">Zinc</keyword>
<reference evidence="4 5" key="1">
    <citation type="submission" date="2024-09" db="EMBL/GenBank/DDBJ databases">
        <title>Rethinking Asexuality: The Enigmatic Case of Functional Sexual Genes in Lepraria (Stereocaulaceae).</title>
        <authorList>
            <person name="Doellman M."/>
            <person name="Sun Y."/>
            <person name="Barcenas-Pena A."/>
            <person name="Lumbsch H.T."/>
            <person name="Grewe F."/>
        </authorList>
    </citation>
    <scope>NUCLEOTIDE SEQUENCE [LARGE SCALE GENOMIC DNA]</scope>
    <source>
        <strain evidence="4 5">Grewe 0041</strain>
    </source>
</reference>
<evidence type="ECO:0000256" key="2">
    <source>
        <dbReference type="ARBA" id="ARBA00022771"/>
    </source>
</evidence>
<evidence type="ECO:0000313" key="5">
    <source>
        <dbReference type="Proteomes" id="UP001590951"/>
    </source>
</evidence>
<keyword evidence="1" id="KW-0479">Metal-binding</keyword>